<sequence length="34" mass="3599">MLQAITLLYHSVSNMITSIRSVSGCAFSPACPLS</sequence>
<proteinExistence type="predicted"/>
<dbReference type="Proteomes" id="UP000239156">
    <property type="component" value="Unassembled WGS sequence"/>
</dbReference>
<dbReference type="VEuPathDB" id="FungiDB:PSHT_01160"/>
<name>A0A2S4W2S4_9BASI</name>
<protein>
    <submittedName>
        <fullName evidence="1">Uncharacterized protein</fullName>
    </submittedName>
</protein>
<organism evidence="1 2">
    <name type="scientific">Puccinia striiformis</name>
    <dbReference type="NCBI Taxonomy" id="27350"/>
    <lineage>
        <taxon>Eukaryota</taxon>
        <taxon>Fungi</taxon>
        <taxon>Dikarya</taxon>
        <taxon>Basidiomycota</taxon>
        <taxon>Pucciniomycotina</taxon>
        <taxon>Pucciniomycetes</taxon>
        <taxon>Pucciniales</taxon>
        <taxon>Pucciniaceae</taxon>
        <taxon>Puccinia</taxon>
    </lineage>
</organism>
<dbReference type="VEuPathDB" id="FungiDB:PSTT_01648"/>
<keyword evidence="2" id="KW-1185">Reference proteome</keyword>
<reference evidence="1" key="1">
    <citation type="submission" date="2017-12" db="EMBL/GenBank/DDBJ databases">
        <title>Gene loss provides genomic basis for host adaptation in cereal stripe rust fungi.</title>
        <authorList>
            <person name="Xia C."/>
        </authorList>
    </citation>
    <scope>NUCLEOTIDE SEQUENCE [LARGE SCALE GENOMIC DNA]</scope>
    <source>
        <strain evidence="1">93-210</strain>
    </source>
</reference>
<evidence type="ECO:0000313" key="2">
    <source>
        <dbReference type="Proteomes" id="UP000239156"/>
    </source>
</evidence>
<evidence type="ECO:0000313" key="1">
    <source>
        <dbReference type="EMBL" id="POW16082.1"/>
    </source>
</evidence>
<dbReference type="EMBL" id="PKSL01000009">
    <property type="protein sequence ID" value="POW16082.1"/>
    <property type="molecule type" value="Genomic_DNA"/>
</dbReference>
<comment type="caution">
    <text evidence="1">The sequence shown here is derived from an EMBL/GenBank/DDBJ whole genome shotgun (WGS) entry which is preliminary data.</text>
</comment>
<accession>A0A2S4W2S4</accession>
<gene>
    <name evidence="1" type="ORF">PSTT_01648</name>
</gene>